<evidence type="ECO:0000313" key="3">
    <source>
        <dbReference type="EMBL" id="GED66732.1"/>
    </source>
</evidence>
<dbReference type="Pfam" id="PF13561">
    <property type="entry name" value="adh_short_C2"/>
    <property type="match status" value="1"/>
</dbReference>
<dbReference type="PRINTS" id="PR00081">
    <property type="entry name" value="GDHRDH"/>
</dbReference>
<dbReference type="Gene3D" id="3.40.50.720">
    <property type="entry name" value="NAD(P)-binding Rossmann-like Domain"/>
    <property type="match status" value="1"/>
</dbReference>
<dbReference type="SUPFAM" id="SSF51735">
    <property type="entry name" value="NAD(P)-binding Rossmann-fold domains"/>
    <property type="match status" value="1"/>
</dbReference>
<dbReference type="Proteomes" id="UP000319578">
    <property type="component" value="Unassembled WGS sequence"/>
</dbReference>
<sequence length="262" mass="28148">MDLQLQGKTAIVLASSKGLGKATAFCLAQEGANVTICGRDAEALASVRTEIEQATGRAPLAVKIDVTKEEDIKRVVEETVNHFGTVHILINNSGGPVVGKFDQLTDEQWISAFQLNLLSYVRAIRAVLPHMRANQFGRIINFASSSFKQPLENLILSNTFRTGVLGLAKTLSSELGPDGILINTIGPGRIATDRVSQLDGLSAEAQNTSTDAVRENWEKQIPLGRYGQPDEFARMVTFLASPANSYVTGQALLVDGGIVKAI</sequence>
<reference evidence="4" key="2">
    <citation type="submission" date="2015-07" db="EMBL/GenBank/DDBJ databases">
        <title>MeaNS - Measles Nucleotide Surveillance Program.</title>
        <authorList>
            <person name="Tran T."/>
            <person name="Druce J."/>
        </authorList>
    </citation>
    <scope>NUCLEOTIDE SEQUENCE</scope>
    <source>
        <strain evidence="4">DSM 9887</strain>
    </source>
</reference>
<dbReference type="GO" id="GO:0008206">
    <property type="term" value="P:bile acid metabolic process"/>
    <property type="evidence" value="ECO:0007669"/>
    <property type="project" value="UniProtKB-ARBA"/>
</dbReference>
<evidence type="ECO:0000313" key="4">
    <source>
        <dbReference type="EMBL" id="KNB71020.1"/>
    </source>
</evidence>
<evidence type="ECO:0000313" key="5">
    <source>
        <dbReference type="Proteomes" id="UP000036834"/>
    </source>
</evidence>
<keyword evidence="2" id="KW-0560">Oxidoreductase</keyword>
<gene>
    <name evidence="4" type="ORF">ADS79_19545</name>
    <name evidence="3" type="ORF">BRE01_04340</name>
</gene>
<dbReference type="GO" id="GO:0016491">
    <property type="term" value="F:oxidoreductase activity"/>
    <property type="evidence" value="ECO:0007669"/>
    <property type="project" value="UniProtKB-KW"/>
</dbReference>
<dbReference type="InterPro" id="IPR036291">
    <property type="entry name" value="NAD(P)-bd_dom_sf"/>
</dbReference>
<evidence type="ECO:0000313" key="6">
    <source>
        <dbReference type="Proteomes" id="UP000319578"/>
    </source>
</evidence>
<comment type="similarity">
    <text evidence="1">Belongs to the short-chain dehydrogenases/reductases (SDR) family.</text>
</comment>
<evidence type="ECO:0000256" key="2">
    <source>
        <dbReference type="ARBA" id="ARBA00023002"/>
    </source>
</evidence>
<dbReference type="CDD" id="cd05344">
    <property type="entry name" value="BKR_like_SDR_like"/>
    <property type="match status" value="1"/>
</dbReference>
<reference evidence="5" key="1">
    <citation type="submission" date="2015-07" db="EMBL/GenBank/DDBJ databases">
        <title>Genome sequencing project for genomic taxonomy and phylogenomics of Bacillus-like bacteria.</title>
        <authorList>
            <person name="Liu B."/>
            <person name="Wang J."/>
            <person name="Zhu Y."/>
            <person name="Liu G."/>
            <person name="Chen Q."/>
            <person name="Chen Z."/>
            <person name="Lan J."/>
            <person name="Che J."/>
            <person name="Ge C."/>
            <person name="Shi H."/>
            <person name="Pan Z."/>
            <person name="Liu X."/>
        </authorList>
    </citation>
    <scope>NUCLEOTIDE SEQUENCE [LARGE SCALE GENOMIC DNA]</scope>
    <source>
        <strain evidence="5">DSM 9887</strain>
    </source>
</reference>
<dbReference type="OrthoDB" id="9803333at2"/>
<dbReference type="STRING" id="54915.ADS79_19545"/>
<dbReference type="RefSeq" id="WP_049740056.1">
    <property type="nucleotide sequence ID" value="NZ_BJON01000002.1"/>
</dbReference>
<name>A0A0K9YS52_9BACL</name>
<dbReference type="PANTHER" id="PTHR42879">
    <property type="entry name" value="3-OXOACYL-(ACYL-CARRIER-PROTEIN) REDUCTASE"/>
    <property type="match status" value="1"/>
</dbReference>
<dbReference type="Proteomes" id="UP000036834">
    <property type="component" value="Unassembled WGS sequence"/>
</dbReference>
<dbReference type="EMBL" id="LGIQ01000009">
    <property type="protein sequence ID" value="KNB71020.1"/>
    <property type="molecule type" value="Genomic_DNA"/>
</dbReference>
<evidence type="ECO:0000256" key="1">
    <source>
        <dbReference type="ARBA" id="ARBA00006484"/>
    </source>
</evidence>
<dbReference type="InterPro" id="IPR002347">
    <property type="entry name" value="SDR_fam"/>
</dbReference>
<organism evidence="4 5">
    <name type="scientific">Brevibacillus reuszeri</name>
    <dbReference type="NCBI Taxonomy" id="54915"/>
    <lineage>
        <taxon>Bacteria</taxon>
        <taxon>Bacillati</taxon>
        <taxon>Bacillota</taxon>
        <taxon>Bacilli</taxon>
        <taxon>Bacillales</taxon>
        <taxon>Paenibacillaceae</taxon>
        <taxon>Brevibacillus</taxon>
    </lineage>
</organism>
<accession>A0A0K9YS52</accession>
<dbReference type="PATRIC" id="fig|54915.3.peg.3017"/>
<proteinExistence type="inferred from homology"/>
<dbReference type="AlphaFoldDB" id="A0A0K9YS52"/>
<dbReference type="FunFam" id="3.40.50.720:FF:000084">
    <property type="entry name" value="Short-chain dehydrogenase reductase"/>
    <property type="match status" value="1"/>
</dbReference>
<protein>
    <submittedName>
        <fullName evidence="4">3-oxoacyl-ACP reductase</fullName>
    </submittedName>
    <submittedName>
        <fullName evidence="3">Short-chain dehydrogenase</fullName>
    </submittedName>
</protein>
<dbReference type="EMBL" id="BJON01000002">
    <property type="protein sequence ID" value="GED66732.1"/>
    <property type="molecule type" value="Genomic_DNA"/>
</dbReference>
<dbReference type="InterPro" id="IPR050259">
    <property type="entry name" value="SDR"/>
</dbReference>
<comment type="caution">
    <text evidence="4">The sequence shown here is derived from an EMBL/GenBank/DDBJ whole genome shotgun (WGS) entry which is preliminary data.</text>
</comment>
<reference evidence="3 6" key="3">
    <citation type="submission" date="2019-06" db="EMBL/GenBank/DDBJ databases">
        <title>Whole genome shotgun sequence of Brevibacillus reuszeri NBRC 15719.</title>
        <authorList>
            <person name="Hosoyama A."/>
            <person name="Uohara A."/>
            <person name="Ohji S."/>
            <person name="Ichikawa N."/>
        </authorList>
    </citation>
    <scope>NUCLEOTIDE SEQUENCE [LARGE SCALE GENOMIC DNA]</scope>
    <source>
        <strain evidence="3 6">NBRC 15719</strain>
    </source>
</reference>
<dbReference type="PANTHER" id="PTHR42879:SF6">
    <property type="entry name" value="NADPH-DEPENDENT REDUCTASE BACG"/>
    <property type="match status" value="1"/>
</dbReference>
<keyword evidence="6" id="KW-1185">Reference proteome</keyword>